<dbReference type="Proteomes" id="UP000238348">
    <property type="component" value="Chromosome"/>
</dbReference>
<protein>
    <submittedName>
        <fullName evidence="1">Uncharacterized protein</fullName>
    </submittedName>
</protein>
<name>A0A2L0EVV2_SORCE</name>
<gene>
    <name evidence="1" type="ORF">SOCE26_048500</name>
</gene>
<dbReference type="AlphaFoldDB" id="A0A2L0EVV2"/>
<proteinExistence type="predicted"/>
<organism evidence="1 2">
    <name type="scientific">Sorangium cellulosum</name>
    <name type="common">Polyangium cellulosum</name>
    <dbReference type="NCBI Taxonomy" id="56"/>
    <lineage>
        <taxon>Bacteria</taxon>
        <taxon>Pseudomonadati</taxon>
        <taxon>Myxococcota</taxon>
        <taxon>Polyangia</taxon>
        <taxon>Polyangiales</taxon>
        <taxon>Polyangiaceae</taxon>
        <taxon>Sorangium</taxon>
    </lineage>
</organism>
<reference evidence="1 2" key="1">
    <citation type="submission" date="2015-09" db="EMBL/GenBank/DDBJ databases">
        <title>Sorangium comparison.</title>
        <authorList>
            <person name="Zaburannyi N."/>
            <person name="Bunk B."/>
            <person name="Overmann J."/>
            <person name="Mueller R."/>
        </authorList>
    </citation>
    <scope>NUCLEOTIDE SEQUENCE [LARGE SCALE GENOMIC DNA]</scope>
    <source>
        <strain evidence="1 2">So ce26</strain>
    </source>
</reference>
<dbReference type="EMBL" id="CP012673">
    <property type="protein sequence ID" value="AUX43402.1"/>
    <property type="molecule type" value="Genomic_DNA"/>
</dbReference>
<evidence type="ECO:0000313" key="1">
    <source>
        <dbReference type="EMBL" id="AUX43402.1"/>
    </source>
</evidence>
<accession>A0A2L0EVV2</accession>
<evidence type="ECO:0000313" key="2">
    <source>
        <dbReference type="Proteomes" id="UP000238348"/>
    </source>
</evidence>
<dbReference type="RefSeq" id="WP_104982083.1">
    <property type="nucleotide sequence ID" value="NZ_CP012673.1"/>
</dbReference>
<sequence>MSPFSDTTAAFLRRAGRGARGWTRSALVKWLRKQRAPVLEAHIAWEERLARMVEDGAVPLGSSCLLEVGDVCFGTAQINAPWQSWAVVRRDEGTYVLVGKNRSGNTRLYMDAQGRLARQRGALWVPLAASPVAHVERLAAKDGTAPWTLEVPRRVGAALAEALAVPRLDPASDELCVCWSGAHVVLLDGQWERPLAEATTIFVRDAAALPPLFEVLARLGLPAQVRPTAAATRAAEDVRREQPADVAEAPIALSYAAPTDACSGELVIEGSAIVQRVRDEKGATVERGVFAMDKVVLDQRMLASAHLAGRASARACAYLDAQWLQRDPRKACSHEALSATLRGRDLPVLHAALEFESWMGGFVFENGPEGNGYGPLHMLQVHDALGVRGGSDPPHPGGLQVEGDFPHTRWRWNALSLLPVGDAGGVRLYAAEDGLLYAHVRELDMVEPAAASARSFLEGLALEHAFAAMRLSAVEIAADMGEQIGGALGAVRDDVASDQVRSFWHAPDLLLCAYHGSAGRGRTTRVISTDTGRLGDAVRAALAADPAVKVGATHAVFDPLHAVEERVVRCF</sequence>
<dbReference type="OrthoDB" id="10012147at2"/>